<dbReference type="EC" id="4.3.3.7" evidence="4 12"/>
<dbReference type="Pfam" id="PF00701">
    <property type="entry name" value="DHDPS"/>
    <property type="match status" value="1"/>
</dbReference>
<dbReference type="GO" id="GO:0019877">
    <property type="term" value="P:diaminopimelate biosynthetic process"/>
    <property type="evidence" value="ECO:0007669"/>
    <property type="project" value="UniProtKB-UniRule"/>
</dbReference>
<dbReference type="InterPro" id="IPR002220">
    <property type="entry name" value="DapA-like"/>
</dbReference>
<dbReference type="PROSITE" id="PS00665">
    <property type="entry name" value="DHDPS_1"/>
    <property type="match status" value="1"/>
</dbReference>
<accession>A0A4R4YWW4</accession>
<dbReference type="UniPathway" id="UPA00034">
    <property type="reaction ID" value="UER00017"/>
</dbReference>
<evidence type="ECO:0000256" key="11">
    <source>
        <dbReference type="ARBA" id="ARBA00047836"/>
    </source>
</evidence>
<evidence type="ECO:0000256" key="7">
    <source>
        <dbReference type="ARBA" id="ARBA00022915"/>
    </source>
</evidence>
<dbReference type="InterPro" id="IPR005263">
    <property type="entry name" value="DapA"/>
</dbReference>
<dbReference type="InterPro" id="IPR020624">
    <property type="entry name" value="Schiff_base-form_aldolases_CS"/>
</dbReference>
<dbReference type="PANTHER" id="PTHR12128:SF66">
    <property type="entry name" value="4-HYDROXY-2-OXOGLUTARATE ALDOLASE, MITOCHONDRIAL"/>
    <property type="match status" value="1"/>
</dbReference>
<comment type="caution">
    <text evidence="12">Was originally thought to be a dihydrodipicolinate synthase (DHDPS), catalyzing the condensation of (S)-aspartate-beta-semialdehyde [(S)-ASA] and pyruvate to dihydrodipicolinate (DHDP). However, it was shown in E.coli that the product of the enzymatic reaction is not dihydrodipicolinate but in fact (4S)-4-hydroxy-2,3,4,5-tetrahydro-(2S)-dipicolinic acid (HTPA), and that the consecutive dehydration reaction leading to DHDP is not spontaneous but catalyzed by DapB.</text>
</comment>
<keyword evidence="8 12" id="KW-0457">Lysine biosynthesis</keyword>
<comment type="caution">
    <text evidence="16">The sequence shown here is derived from an EMBL/GenBank/DDBJ whole genome shotgun (WGS) entry which is preliminary data.</text>
</comment>
<dbReference type="GO" id="GO:0008840">
    <property type="term" value="F:4-hydroxy-tetrahydrodipicolinate synthase activity"/>
    <property type="evidence" value="ECO:0007669"/>
    <property type="project" value="UniProtKB-UniRule"/>
</dbReference>
<dbReference type="Proteomes" id="UP000294947">
    <property type="component" value="Unassembled WGS sequence"/>
</dbReference>
<evidence type="ECO:0000256" key="14">
    <source>
        <dbReference type="PIRSR" id="PIRSR001365-1"/>
    </source>
</evidence>
<evidence type="ECO:0000313" key="16">
    <source>
        <dbReference type="EMBL" id="TDD49400.1"/>
    </source>
</evidence>
<dbReference type="SUPFAM" id="SSF51569">
    <property type="entry name" value="Aldolase"/>
    <property type="match status" value="1"/>
</dbReference>
<comment type="subunit">
    <text evidence="12">Homotetramer; dimer of dimers.</text>
</comment>
<feature type="binding site" evidence="12 15">
    <location>
        <position position="76"/>
    </location>
    <ligand>
        <name>pyruvate</name>
        <dbReference type="ChEBI" id="CHEBI:15361"/>
    </ligand>
</feature>
<evidence type="ECO:0000256" key="13">
    <source>
        <dbReference type="PIRNR" id="PIRNR001365"/>
    </source>
</evidence>
<dbReference type="HAMAP" id="MF_00418">
    <property type="entry name" value="DapA"/>
    <property type="match status" value="1"/>
</dbReference>
<gene>
    <name evidence="12 16" type="primary">dapA</name>
    <name evidence="16" type="ORF">E1288_19505</name>
</gene>
<dbReference type="GO" id="GO:0005829">
    <property type="term" value="C:cytosol"/>
    <property type="evidence" value="ECO:0007669"/>
    <property type="project" value="TreeGrafter"/>
</dbReference>
<dbReference type="OrthoDB" id="9782828at2"/>
<keyword evidence="7 12" id="KW-0220">Diaminopimelate biosynthesis</keyword>
<dbReference type="GO" id="GO:0009089">
    <property type="term" value="P:lysine biosynthetic process via diaminopimelate"/>
    <property type="evidence" value="ECO:0007669"/>
    <property type="project" value="UniProtKB-UniRule"/>
</dbReference>
<dbReference type="EMBL" id="SMKW01000025">
    <property type="protein sequence ID" value="TDD49400.1"/>
    <property type="molecule type" value="Genomic_DNA"/>
</dbReference>
<evidence type="ECO:0000256" key="9">
    <source>
        <dbReference type="ARBA" id="ARBA00023239"/>
    </source>
</evidence>
<feature type="site" description="Part of a proton relay during catalysis" evidence="12">
    <location>
        <position position="138"/>
    </location>
</feature>
<dbReference type="NCBIfam" id="TIGR00674">
    <property type="entry name" value="dapA"/>
    <property type="match status" value="1"/>
</dbReference>
<feature type="active site" description="Proton donor/acceptor" evidence="12 14">
    <location>
        <position position="164"/>
    </location>
</feature>
<evidence type="ECO:0000256" key="8">
    <source>
        <dbReference type="ARBA" id="ARBA00023154"/>
    </source>
</evidence>
<sequence>MGDAAVPAAGTPGTAASAVVTARPEEQNALMSLGSVITAIVTPFDDELRVDEAAFLDLFRHLIDHGSDGIVVCGTTGEAPTLTDEEHLRLIELACAERPAGATVIASTGSNNTAHACEMTERATELGADAVLSVTPYYNRPNRRGLVRHFTEIARATDKPVVLYNVPSRIGLSLTHDLLAELAQVENIDYVKQADNAALAQIDGLGLYAGNDDGFAAALDLGGLGGILVASHLVGPQMRRMVDEPERRAEIDASLKPLYAALSTTTNPIPVKAALNLVGHRVGGVRLPLVDADEAELAAIRKGLQEVGLA</sequence>
<proteinExistence type="inferred from homology"/>
<evidence type="ECO:0000256" key="1">
    <source>
        <dbReference type="ARBA" id="ARBA00003294"/>
    </source>
</evidence>
<dbReference type="AlphaFoldDB" id="A0A4R4YWW4"/>
<evidence type="ECO:0000256" key="12">
    <source>
        <dbReference type="HAMAP-Rule" id="MF_00418"/>
    </source>
</evidence>
<evidence type="ECO:0000256" key="15">
    <source>
        <dbReference type="PIRSR" id="PIRSR001365-2"/>
    </source>
</evidence>
<protein>
    <recommendedName>
        <fullName evidence="4 12">4-hydroxy-tetrahydrodipicolinate synthase</fullName>
        <shortName evidence="12">HTPA synthase</shortName>
        <ecNumber evidence="4 12">4.3.3.7</ecNumber>
    </recommendedName>
</protein>
<dbReference type="InterPro" id="IPR013785">
    <property type="entry name" value="Aldolase_TIM"/>
</dbReference>
<dbReference type="PIRSF" id="PIRSF001365">
    <property type="entry name" value="DHDPS"/>
    <property type="match status" value="1"/>
</dbReference>
<dbReference type="SMART" id="SM01130">
    <property type="entry name" value="DHDPS"/>
    <property type="match status" value="1"/>
</dbReference>
<evidence type="ECO:0000256" key="2">
    <source>
        <dbReference type="ARBA" id="ARBA00005120"/>
    </source>
</evidence>
<keyword evidence="9 12" id="KW-0456">Lyase</keyword>
<evidence type="ECO:0000256" key="5">
    <source>
        <dbReference type="ARBA" id="ARBA00022490"/>
    </source>
</evidence>
<evidence type="ECO:0000313" key="17">
    <source>
        <dbReference type="Proteomes" id="UP000294947"/>
    </source>
</evidence>
<keyword evidence="6 12" id="KW-0028">Amino-acid biosynthesis</keyword>
<evidence type="ECO:0000256" key="3">
    <source>
        <dbReference type="ARBA" id="ARBA00007592"/>
    </source>
</evidence>
<dbReference type="PANTHER" id="PTHR12128">
    <property type="entry name" value="DIHYDRODIPICOLINATE SYNTHASE"/>
    <property type="match status" value="1"/>
</dbReference>
<name>A0A4R4YWW4_9PSEU</name>
<comment type="similarity">
    <text evidence="3 12 13">Belongs to the DapA family.</text>
</comment>
<dbReference type="CDD" id="cd00950">
    <property type="entry name" value="DHDPS"/>
    <property type="match status" value="1"/>
</dbReference>
<feature type="site" description="Part of a proton relay during catalysis" evidence="12">
    <location>
        <position position="75"/>
    </location>
</feature>
<feature type="binding site" evidence="12 15">
    <location>
        <position position="227"/>
    </location>
    <ligand>
        <name>pyruvate</name>
        <dbReference type="ChEBI" id="CHEBI:15361"/>
    </ligand>
</feature>
<dbReference type="PRINTS" id="PR00146">
    <property type="entry name" value="DHPICSNTHASE"/>
</dbReference>
<dbReference type="Gene3D" id="3.20.20.70">
    <property type="entry name" value="Aldolase class I"/>
    <property type="match status" value="1"/>
</dbReference>
<comment type="subcellular location">
    <subcellularLocation>
        <location evidence="12">Cytoplasm</location>
    </subcellularLocation>
</comment>
<keyword evidence="10 12" id="KW-0704">Schiff base</keyword>
<reference evidence="16 17" key="1">
    <citation type="submission" date="2019-03" db="EMBL/GenBank/DDBJ databases">
        <title>Draft genome sequences of novel Actinobacteria.</title>
        <authorList>
            <person name="Sahin N."/>
            <person name="Ay H."/>
            <person name="Saygin H."/>
        </authorList>
    </citation>
    <scope>NUCLEOTIDE SEQUENCE [LARGE SCALE GENOMIC DNA]</scope>
    <source>
        <strain evidence="16 17">7K502</strain>
    </source>
</reference>
<comment type="catalytic activity">
    <reaction evidence="11 12">
        <text>L-aspartate 4-semialdehyde + pyruvate = (2S,4S)-4-hydroxy-2,3,4,5-tetrahydrodipicolinate + H2O + H(+)</text>
        <dbReference type="Rhea" id="RHEA:34171"/>
        <dbReference type="ChEBI" id="CHEBI:15361"/>
        <dbReference type="ChEBI" id="CHEBI:15377"/>
        <dbReference type="ChEBI" id="CHEBI:15378"/>
        <dbReference type="ChEBI" id="CHEBI:67139"/>
        <dbReference type="ChEBI" id="CHEBI:537519"/>
        <dbReference type="EC" id="4.3.3.7"/>
    </reaction>
</comment>
<comment type="function">
    <text evidence="1 12">Catalyzes the condensation of (S)-aspartate-beta-semialdehyde [(S)-ASA] and pyruvate to 4-hydroxy-tetrahydrodipicolinate (HTPA).</text>
</comment>
<keyword evidence="5 12" id="KW-0963">Cytoplasm</keyword>
<organism evidence="16 17">
    <name type="scientific">Saccharopolyspora elongata</name>
    <dbReference type="NCBI Taxonomy" id="2530387"/>
    <lineage>
        <taxon>Bacteria</taxon>
        <taxon>Bacillati</taxon>
        <taxon>Actinomycetota</taxon>
        <taxon>Actinomycetes</taxon>
        <taxon>Pseudonocardiales</taxon>
        <taxon>Pseudonocardiaceae</taxon>
        <taxon>Saccharopolyspora</taxon>
    </lineage>
</organism>
<comment type="pathway">
    <text evidence="2 12">Amino-acid biosynthesis; L-lysine biosynthesis via DAP pathway; (S)-tetrahydrodipicolinate from L-aspartate: step 3/4.</text>
</comment>
<evidence type="ECO:0000256" key="6">
    <source>
        <dbReference type="ARBA" id="ARBA00022605"/>
    </source>
</evidence>
<keyword evidence="17" id="KW-1185">Reference proteome</keyword>
<feature type="active site" description="Schiff-base intermediate with substrate" evidence="12 14">
    <location>
        <position position="192"/>
    </location>
</feature>
<evidence type="ECO:0000256" key="10">
    <source>
        <dbReference type="ARBA" id="ARBA00023270"/>
    </source>
</evidence>
<evidence type="ECO:0000256" key="4">
    <source>
        <dbReference type="ARBA" id="ARBA00012086"/>
    </source>
</evidence>